<feature type="domain" description="CMP/dCMP-type deaminase" evidence="10">
    <location>
        <begin position="496"/>
        <end position="618"/>
    </location>
</feature>
<gene>
    <name evidence="11" type="ORF">LSAT_V11C800404110</name>
</gene>
<evidence type="ECO:0000256" key="6">
    <source>
        <dbReference type="ARBA" id="ARBA00022801"/>
    </source>
</evidence>
<evidence type="ECO:0000256" key="4">
    <source>
        <dbReference type="ARBA" id="ARBA00022694"/>
    </source>
</evidence>
<dbReference type="EMBL" id="NBSK02000008">
    <property type="protein sequence ID" value="KAJ0189807.1"/>
    <property type="molecule type" value="Genomic_DNA"/>
</dbReference>
<protein>
    <recommendedName>
        <fullName evidence="3">tRNA(adenine(34)) deaminase</fullName>
        <ecNumber evidence="3">3.5.4.33</ecNumber>
    </recommendedName>
</protein>
<dbReference type="AlphaFoldDB" id="A0A9R1UMK0"/>
<feature type="compositionally biased region" description="Pro residues" evidence="9">
    <location>
        <begin position="884"/>
        <end position="895"/>
    </location>
</feature>
<dbReference type="HAMAP" id="MF_00972">
    <property type="entry name" value="tRNA_aden_deaminase"/>
    <property type="match status" value="1"/>
</dbReference>
<feature type="compositionally biased region" description="Basic residues" evidence="9">
    <location>
        <begin position="868"/>
        <end position="882"/>
    </location>
</feature>
<dbReference type="GO" id="GO:0009507">
    <property type="term" value="C:chloroplast"/>
    <property type="evidence" value="ECO:0000318"/>
    <property type="project" value="GO_Central"/>
</dbReference>
<keyword evidence="7" id="KW-0862">Zinc</keyword>
<keyword evidence="4" id="KW-0819">tRNA processing</keyword>
<evidence type="ECO:0000256" key="3">
    <source>
        <dbReference type="ARBA" id="ARBA00012740"/>
    </source>
</evidence>
<comment type="caution">
    <text evidence="11">The sequence shown here is derived from an EMBL/GenBank/DDBJ whole genome shotgun (WGS) entry which is preliminary data.</text>
</comment>
<evidence type="ECO:0000256" key="9">
    <source>
        <dbReference type="SAM" id="MobiDB-lite"/>
    </source>
</evidence>
<dbReference type="GO" id="GO:0052717">
    <property type="term" value="F:tRNA-specific adenosine-34 deaminase activity"/>
    <property type="evidence" value="ECO:0007669"/>
    <property type="project" value="UniProtKB-EC"/>
</dbReference>
<comment type="cofactor">
    <cofactor evidence="1">
        <name>Zn(2+)</name>
        <dbReference type="ChEBI" id="CHEBI:29105"/>
    </cofactor>
</comment>
<evidence type="ECO:0000256" key="8">
    <source>
        <dbReference type="ARBA" id="ARBA00048045"/>
    </source>
</evidence>
<dbReference type="InterPro" id="IPR028883">
    <property type="entry name" value="tRNA_aden_deaminase"/>
</dbReference>
<dbReference type="PANTHER" id="PTHR11079">
    <property type="entry name" value="CYTOSINE DEAMINASE FAMILY MEMBER"/>
    <property type="match status" value="1"/>
</dbReference>
<dbReference type="CDD" id="cd01285">
    <property type="entry name" value="nucleoside_deaminase"/>
    <property type="match status" value="1"/>
</dbReference>
<comment type="subunit">
    <text evidence="2">Homodimer.</text>
</comment>
<dbReference type="SUPFAM" id="SSF53927">
    <property type="entry name" value="Cytidine deaminase-like"/>
    <property type="match status" value="1"/>
</dbReference>
<evidence type="ECO:0000313" key="11">
    <source>
        <dbReference type="EMBL" id="KAJ0189807.1"/>
    </source>
</evidence>
<keyword evidence="6" id="KW-0378">Hydrolase</keyword>
<accession>A0A9R1UMK0</accession>
<feature type="region of interest" description="Disordered" evidence="9">
    <location>
        <begin position="448"/>
        <end position="474"/>
    </location>
</feature>
<dbReference type="GO" id="GO:0002100">
    <property type="term" value="P:tRNA wobble adenosine to inosine editing"/>
    <property type="evidence" value="ECO:0000318"/>
    <property type="project" value="GO_Central"/>
</dbReference>
<sequence>MHTICFNPDVSLSSRPLLSLPSNHASYMFDEMFERNPLLFSSRKCCCCYSAANISMCNRLTVINPSFLCKGLSQSTLIQWSLSKRLIFHGSSRQFYGNTSGVSSFTDGNYYHEKLSSFNDRRKHRQRGFGHKRKKKFLGNVSDAYVNDVDVMLSLLTDEVGLEYSGEKECKQIDKNHFICDNMEKKNVDSGVVKRDQRCDKEQGKILEKKDTVKGHYGELVDRVANKSGSRMKCKQFEKLSDKDNSVIDSTFSSQKLKVISEMIKPQKINLSGTSSMSESRMKNCEEISTEVCHMVKDIKEEKHQKTNHLIKITTVSSENSQERSRISDTHVTNSENSSVSHRKKSEKHKLYPSLEMKMVEGITDGGHKGPSDEMWHMTDASSDHDITSSSEILDGVKKNIRSLLTVIGDVIRFRCSSPRSESHIPHSGGGKCSSCLSLTSEAWFSSHDSNNDSTPCNQESPIPFPPTNKTSHVSLSDSKFDEWEDAYSFEDKKRKEDEMFMREALLEAKKAADVWEVPVGAVLVHNGKIIARGYNLVEKLHDSTAHAEMICIREASKILGSWRLSDTTLYVTLEPCPMCAGAILQARIDTLVWGAPNKLLGADGSWIRLFSDGNEGKDATPIDKLSAPVHPFHKNMSVRRGVLAEECSGIMKNFFRLRRKKKSVPESPIPLEPESPIPSEPESLIPPTSITVSHHHSDFLSKIQHAFKIIFYEMHHPHEALICLLVVVSEGQAPATSPSTTPAIVPPPSTTPLPPPATPVSSPSIPPPQPPTPPPPAPPVSAPSTPPPPLPAPTPPPVASPPTVPPPAPIPPPPTPAPTPPPPTPAPTPPPPAPAPAPPPPTPAPAPVALPPAPTPEMSPSPAPAPTKHKHKRHRHKKHHAPAPAPVAKSPPAPVTTTDSDDTAPAPSPTLDLSNGRTLFKNGGVGFIIAVLLVFMS</sequence>
<feature type="compositionally biased region" description="Pro residues" evidence="9">
    <location>
        <begin position="745"/>
        <end position="866"/>
    </location>
</feature>
<reference evidence="11 12" key="1">
    <citation type="journal article" date="2017" name="Nat. Commun.">
        <title>Genome assembly with in vitro proximity ligation data and whole-genome triplication in lettuce.</title>
        <authorList>
            <person name="Reyes-Chin-Wo S."/>
            <person name="Wang Z."/>
            <person name="Yang X."/>
            <person name="Kozik A."/>
            <person name="Arikit S."/>
            <person name="Song C."/>
            <person name="Xia L."/>
            <person name="Froenicke L."/>
            <person name="Lavelle D.O."/>
            <person name="Truco M.J."/>
            <person name="Xia R."/>
            <person name="Zhu S."/>
            <person name="Xu C."/>
            <person name="Xu H."/>
            <person name="Xu X."/>
            <person name="Cox K."/>
            <person name="Korf I."/>
            <person name="Meyers B.C."/>
            <person name="Michelmore R.W."/>
        </authorList>
    </citation>
    <scope>NUCLEOTIDE SEQUENCE [LARGE SCALE GENOMIC DNA]</scope>
    <source>
        <strain evidence="12">cv. Salinas</strain>
        <tissue evidence="11">Seedlings</tissue>
    </source>
</reference>
<comment type="catalytic activity">
    <reaction evidence="8">
        <text>adenosine(34) in tRNA + H2O + H(+) = inosine(34) in tRNA + NH4(+)</text>
        <dbReference type="Rhea" id="RHEA:43168"/>
        <dbReference type="Rhea" id="RHEA-COMP:10373"/>
        <dbReference type="Rhea" id="RHEA-COMP:10374"/>
        <dbReference type="ChEBI" id="CHEBI:15377"/>
        <dbReference type="ChEBI" id="CHEBI:15378"/>
        <dbReference type="ChEBI" id="CHEBI:28938"/>
        <dbReference type="ChEBI" id="CHEBI:74411"/>
        <dbReference type="ChEBI" id="CHEBI:82852"/>
        <dbReference type="EC" id="3.5.4.33"/>
    </reaction>
</comment>
<name>A0A9R1UMK0_LACSA</name>
<feature type="region of interest" description="Disordered" evidence="9">
    <location>
        <begin position="734"/>
        <end position="921"/>
    </location>
</feature>
<feature type="compositionally biased region" description="Polar residues" evidence="9">
    <location>
        <begin position="448"/>
        <end position="461"/>
    </location>
</feature>
<dbReference type="PRINTS" id="PR01217">
    <property type="entry name" value="PRICHEXTENSN"/>
</dbReference>
<evidence type="ECO:0000256" key="7">
    <source>
        <dbReference type="ARBA" id="ARBA00022833"/>
    </source>
</evidence>
<dbReference type="GO" id="GO:0008251">
    <property type="term" value="F:tRNA-specific adenosine deaminase activity"/>
    <property type="evidence" value="ECO:0000318"/>
    <property type="project" value="GO_Central"/>
</dbReference>
<feature type="region of interest" description="Disordered" evidence="9">
    <location>
        <begin position="316"/>
        <end position="348"/>
    </location>
</feature>
<evidence type="ECO:0000259" key="10">
    <source>
        <dbReference type="PROSITE" id="PS51747"/>
    </source>
</evidence>
<feature type="compositionally biased region" description="Polar residues" evidence="9">
    <location>
        <begin position="330"/>
        <end position="340"/>
    </location>
</feature>
<dbReference type="Gene3D" id="3.40.140.10">
    <property type="entry name" value="Cytidine Deaminase, domain 2"/>
    <property type="match status" value="1"/>
</dbReference>
<keyword evidence="5" id="KW-0479">Metal-binding</keyword>
<dbReference type="FunFam" id="3.40.140.10:FF:000005">
    <property type="entry name" value="tRNA-specific adenosine deaminase"/>
    <property type="match status" value="1"/>
</dbReference>
<dbReference type="Proteomes" id="UP000235145">
    <property type="component" value="Unassembled WGS sequence"/>
</dbReference>
<proteinExistence type="inferred from homology"/>
<dbReference type="InterPro" id="IPR002125">
    <property type="entry name" value="CMP_dCMP_dom"/>
</dbReference>
<dbReference type="Pfam" id="PF00383">
    <property type="entry name" value="dCMP_cyt_deam_1"/>
    <property type="match status" value="1"/>
</dbReference>
<evidence type="ECO:0000256" key="1">
    <source>
        <dbReference type="ARBA" id="ARBA00001947"/>
    </source>
</evidence>
<organism evidence="11 12">
    <name type="scientific">Lactuca sativa</name>
    <name type="common">Garden lettuce</name>
    <dbReference type="NCBI Taxonomy" id="4236"/>
    <lineage>
        <taxon>Eukaryota</taxon>
        <taxon>Viridiplantae</taxon>
        <taxon>Streptophyta</taxon>
        <taxon>Embryophyta</taxon>
        <taxon>Tracheophyta</taxon>
        <taxon>Spermatophyta</taxon>
        <taxon>Magnoliopsida</taxon>
        <taxon>eudicotyledons</taxon>
        <taxon>Gunneridae</taxon>
        <taxon>Pentapetalae</taxon>
        <taxon>asterids</taxon>
        <taxon>campanulids</taxon>
        <taxon>Asterales</taxon>
        <taxon>Asteraceae</taxon>
        <taxon>Cichorioideae</taxon>
        <taxon>Cichorieae</taxon>
        <taxon>Lactucinae</taxon>
        <taxon>Lactuca</taxon>
    </lineage>
</organism>
<evidence type="ECO:0000256" key="5">
    <source>
        <dbReference type="ARBA" id="ARBA00022723"/>
    </source>
</evidence>
<dbReference type="GO" id="GO:0046872">
    <property type="term" value="F:metal ion binding"/>
    <property type="evidence" value="ECO:0007669"/>
    <property type="project" value="UniProtKB-KW"/>
</dbReference>
<dbReference type="EC" id="3.5.4.33" evidence="3"/>
<dbReference type="InterPro" id="IPR016193">
    <property type="entry name" value="Cytidine_deaminase-like"/>
</dbReference>
<dbReference type="PROSITE" id="PS51747">
    <property type="entry name" value="CYT_DCMP_DEAMINASES_2"/>
    <property type="match status" value="1"/>
</dbReference>
<dbReference type="PANTHER" id="PTHR11079:SF179">
    <property type="entry name" value="TRNA(ADENINE(34)) DEAMINASE, CHLOROPLASTIC"/>
    <property type="match status" value="1"/>
</dbReference>
<keyword evidence="12" id="KW-1185">Reference proteome</keyword>
<feature type="compositionally biased region" description="Low complexity" evidence="9">
    <location>
        <begin position="734"/>
        <end position="744"/>
    </location>
</feature>
<evidence type="ECO:0000256" key="2">
    <source>
        <dbReference type="ARBA" id="ARBA00011738"/>
    </source>
</evidence>
<evidence type="ECO:0000313" key="12">
    <source>
        <dbReference type="Proteomes" id="UP000235145"/>
    </source>
</evidence>